<evidence type="ECO:0000256" key="1">
    <source>
        <dbReference type="SAM" id="SignalP"/>
    </source>
</evidence>
<keyword evidence="1" id="KW-0732">Signal</keyword>
<dbReference type="SUPFAM" id="SSF49354">
    <property type="entry name" value="PapD-like"/>
    <property type="match status" value="1"/>
</dbReference>
<comment type="caution">
    <text evidence="3">The sequence shown here is derived from an EMBL/GenBank/DDBJ whole genome shotgun (WGS) entry which is preliminary data.</text>
</comment>
<reference evidence="4" key="1">
    <citation type="journal article" date="2019" name="Int. J. Syst. Evol. Microbiol.">
        <title>The Global Catalogue of Microorganisms (GCM) 10K type strain sequencing project: providing services to taxonomists for standard genome sequencing and annotation.</title>
        <authorList>
            <consortium name="The Broad Institute Genomics Platform"/>
            <consortium name="The Broad Institute Genome Sequencing Center for Infectious Disease"/>
            <person name="Wu L."/>
            <person name="Ma J."/>
        </authorList>
    </citation>
    <scope>NUCLEOTIDE SEQUENCE [LARGE SCALE GENOMIC DNA]</scope>
    <source>
        <strain evidence="4">CCUG 55585</strain>
    </source>
</reference>
<name>A0ABW2YGX4_9GAMM</name>
<dbReference type="InterPro" id="IPR008962">
    <property type="entry name" value="PapD-like_sf"/>
</dbReference>
<dbReference type="RefSeq" id="WP_386824200.1">
    <property type="nucleotide sequence ID" value="NZ_JBHTIF010000002.1"/>
</dbReference>
<dbReference type="InterPro" id="IPR013783">
    <property type="entry name" value="Ig-like_fold"/>
</dbReference>
<dbReference type="EMBL" id="JBHTIF010000002">
    <property type="protein sequence ID" value="MFD0726360.1"/>
    <property type="molecule type" value="Genomic_DNA"/>
</dbReference>
<accession>A0ABW2YGX4</accession>
<feature type="domain" description="Pili assembly chaperone N-terminal" evidence="2">
    <location>
        <begin position="37"/>
        <end position="151"/>
    </location>
</feature>
<dbReference type="Proteomes" id="UP001597110">
    <property type="component" value="Unassembled WGS sequence"/>
</dbReference>
<sequence>MNRNRWKLVCQFAALACMLASPAAFAGNYGVSPLDFQLTQQRRSGVLTITNEDKAPIALRVRAMRWTQDAQGVDVYEETNDLVFFPKRVDLQPGDKKIVRLGVNAVGQDAERAYRLFVDELPPPEDPTRDRGSRLSVLVSIGVPVFLTPDGAEAKLVVEQARFGDGLDVTVGNPGTSRVRLSRVMSGEGVELAQNIPGRYVFPGVRKQLRIPAAAPACAGGRVPLKLDAGATMTGFDAACAR</sequence>
<dbReference type="PANTHER" id="PTHR30251:SF4">
    <property type="entry name" value="SLR1668 PROTEIN"/>
    <property type="match status" value="1"/>
</dbReference>
<dbReference type="Pfam" id="PF00345">
    <property type="entry name" value="PapD_N"/>
    <property type="match status" value="1"/>
</dbReference>
<feature type="chain" id="PRO_5045378943" evidence="1">
    <location>
        <begin position="27"/>
        <end position="242"/>
    </location>
</feature>
<feature type="signal peptide" evidence="1">
    <location>
        <begin position="1"/>
        <end position="26"/>
    </location>
</feature>
<dbReference type="Gene3D" id="2.60.40.10">
    <property type="entry name" value="Immunoglobulins"/>
    <property type="match status" value="1"/>
</dbReference>
<proteinExistence type="predicted"/>
<evidence type="ECO:0000313" key="3">
    <source>
        <dbReference type="EMBL" id="MFD0726360.1"/>
    </source>
</evidence>
<protein>
    <submittedName>
        <fullName evidence="3">Molecular chaperone</fullName>
    </submittedName>
</protein>
<dbReference type="PANTHER" id="PTHR30251">
    <property type="entry name" value="PILUS ASSEMBLY CHAPERONE"/>
    <property type="match status" value="1"/>
</dbReference>
<dbReference type="InterPro" id="IPR050643">
    <property type="entry name" value="Periplasmic_pilus_chap"/>
</dbReference>
<gene>
    <name evidence="3" type="ORF">ACFQ0E_12230</name>
</gene>
<evidence type="ECO:0000259" key="2">
    <source>
        <dbReference type="Pfam" id="PF00345"/>
    </source>
</evidence>
<evidence type="ECO:0000313" key="4">
    <source>
        <dbReference type="Proteomes" id="UP001597110"/>
    </source>
</evidence>
<organism evidence="3 4">
    <name type="scientific">Lysobacter brunescens</name>
    <dbReference type="NCBI Taxonomy" id="262323"/>
    <lineage>
        <taxon>Bacteria</taxon>
        <taxon>Pseudomonadati</taxon>
        <taxon>Pseudomonadota</taxon>
        <taxon>Gammaproteobacteria</taxon>
        <taxon>Lysobacterales</taxon>
        <taxon>Lysobacteraceae</taxon>
        <taxon>Lysobacter</taxon>
    </lineage>
</organism>
<dbReference type="InterPro" id="IPR016147">
    <property type="entry name" value="Pili_assmbl_chaperone_N"/>
</dbReference>
<keyword evidence="4" id="KW-1185">Reference proteome</keyword>